<dbReference type="PANTHER" id="PTHR32432">
    <property type="entry name" value="CELL DIVISION PROTEIN FTSA-RELATED"/>
    <property type="match status" value="1"/>
</dbReference>
<comment type="subunit">
    <text evidence="5">Self-interacts. Interacts with FtsZ.</text>
</comment>
<evidence type="ECO:0000259" key="7">
    <source>
        <dbReference type="SMART" id="SM00842"/>
    </source>
</evidence>
<evidence type="ECO:0000256" key="2">
    <source>
        <dbReference type="ARBA" id="ARBA00022618"/>
    </source>
</evidence>
<keyword evidence="3 5" id="KW-0472">Membrane</keyword>
<dbReference type="InterPro" id="IPR043129">
    <property type="entry name" value="ATPase_NBD"/>
</dbReference>
<evidence type="ECO:0000313" key="9">
    <source>
        <dbReference type="EMBL" id="WGE09379.1"/>
    </source>
</evidence>
<dbReference type="PIRSF" id="PIRSF003101">
    <property type="entry name" value="FtsA"/>
    <property type="match status" value="1"/>
</dbReference>
<dbReference type="FunFam" id="3.30.1490.110:FF:000001">
    <property type="entry name" value="Cell division protein FtsA"/>
    <property type="match status" value="1"/>
</dbReference>
<dbReference type="InterPro" id="IPR003494">
    <property type="entry name" value="SHS2_FtsA"/>
</dbReference>
<dbReference type="Proteomes" id="UP001222296">
    <property type="component" value="Chromosome"/>
</dbReference>
<evidence type="ECO:0000313" key="8">
    <source>
        <dbReference type="EMBL" id="MDD2167616.1"/>
    </source>
</evidence>
<dbReference type="GO" id="GO:0032153">
    <property type="term" value="C:cell division site"/>
    <property type="evidence" value="ECO:0007669"/>
    <property type="project" value="UniProtKB-UniRule"/>
</dbReference>
<evidence type="ECO:0000256" key="6">
    <source>
        <dbReference type="PIRNR" id="PIRNR003101"/>
    </source>
</evidence>
<dbReference type="SUPFAM" id="SSF53067">
    <property type="entry name" value="Actin-like ATPase domain"/>
    <property type="match status" value="2"/>
</dbReference>
<evidence type="ECO:0000256" key="1">
    <source>
        <dbReference type="ARBA" id="ARBA00022475"/>
    </source>
</evidence>
<reference evidence="9" key="2">
    <citation type="submission" date="2023-04" db="EMBL/GenBank/DDBJ databases">
        <title>Molecular characterization of the Integrative and Conjugative elements harboring multidrug-resistance gene from Glaesserella (Haemophilus) parasuis.</title>
        <authorList>
            <person name="Che Y."/>
            <person name="Zhou L."/>
        </authorList>
    </citation>
    <scope>NUCLEOTIDE SEQUENCE</scope>
    <source>
        <strain evidence="9">Z44</strain>
    </source>
</reference>
<reference evidence="8" key="1">
    <citation type="submission" date="2022-09" db="EMBL/GenBank/DDBJ databases">
        <title>Molecular characterization of Glaesserella parasuis strains circulating in commercial swine farms using whole-genome sequencing.</title>
        <authorList>
            <person name="Mugabi R."/>
            <person name="Clavijo M."/>
            <person name="Li G."/>
        </authorList>
    </citation>
    <scope>NUCLEOTIDE SEQUENCE</scope>
    <source>
        <strain evidence="8">0435-53</strain>
    </source>
</reference>
<dbReference type="RefSeq" id="WP_021111562.1">
    <property type="nucleotide sequence ID" value="NZ_CP054198.1"/>
</dbReference>
<dbReference type="Gene3D" id="3.30.420.40">
    <property type="match status" value="1"/>
</dbReference>
<comment type="similarity">
    <text evidence="5 6">Belongs to the FtsA/MreB family.</text>
</comment>
<comment type="function">
    <text evidence="5 6">Cell division protein that is involved in the assembly of the Z ring. May serve as a membrane anchor for the Z ring.</text>
</comment>
<name>A0A084EW02_GLAPU</name>
<dbReference type="InterPro" id="IPR050696">
    <property type="entry name" value="FtsA/MreB"/>
</dbReference>
<evidence type="ECO:0000256" key="5">
    <source>
        <dbReference type="HAMAP-Rule" id="MF_02033"/>
    </source>
</evidence>
<feature type="domain" description="SHS2" evidence="7">
    <location>
        <begin position="10"/>
        <end position="195"/>
    </location>
</feature>
<dbReference type="Pfam" id="PF02491">
    <property type="entry name" value="SHS2_FTSA"/>
    <property type="match status" value="1"/>
</dbReference>
<keyword evidence="2 5" id="KW-0132">Cell division</keyword>
<dbReference type="SMART" id="SM00842">
    <property type="entry name" value="FtsA"/>
    <property type="match status" value="1"/>
</dbReference>
<dbReference type="CDD" id="cd24048">
    <property type="entry name" value="ASKHA_NBD_FtsA"/>
    <property type="match status" value="1"/>
</dbReference>
<dbReference type="EMBL" id="CP121769">
    <property type="protein sequence ID" value="WGE09379.1"/>
    <property type="molecule type" value="Genomic_DNA"/>
</dbReference>
<dbReference type="GO" id="GO:0043093">
    <property type="term" value="P:FtsZ-dependent cytokinesis"/>
    <property type="evidence" value="ECO:0007669"/>
    <property type="project" value="UniProtKB-UniRule"/>
</dbReference>
<dbReference type="NCBIfam" id="TIGR01174">
    <property type="entry name" value="ftsA"/>
    <property type="match status" value="1"/>
</dbReference>
<accession>A0A084EW02</accession>
<dbReference type="GO" id="GO:0009898">
    <property type="term" value="C:cytoplasmic side of plasma membrane"/>
    <property type="evidence" value="ECO:0007669"/>
    <property type="project" value="UniProtKB-UniRule"/>
</dbReference>
<comment type="subcellular location">
    <subcellularLocation>
        <location evidence="5">Cell membrane</location>
        <topology evidence="5">Peripheral membrane protein</topology>
        <orientation evidence="5">Cytoplasmic side</orientation>
    </subcellularLocation>
    <text evidence="5">Localizes to the Z ring in an FtsZ-dependent manner. Targeted to the membrane through a conserved C-terminal amphipathic helix.</text>
</comment>
<dbReference type="PANTHER" id="PTHR32432:SF4">
    <property type="entry name" value="CELL DIVISION PROTEIN FTSA"/>
    <property type="match status" value="1"/>
</dbReference>
<evidence type="ECO:0000256" key="4">
    <source>
        <dbReference type="ARBA" id="ARBA00023306"/>
    </source>
</evidence>
<keyword evidence="4 5" id="KW-0131">Cell cycle</keyword>
<proteinExistence type="inferred from homology"/>
<dbReference type="AlphaFoldDB" id="A0A084EW02"/>
<dbReference type="Proteomes" id="UP001148834">
    <property type="component" value="Unassembled WGS sequence"/>
</dbReference>
<keyword evidence="1 5" id="KW-1003">Cell membrane</keyword>
<dbReference type="NCBIfam" id="NF007009">
    <property type="entry name" value="PRK09472.1"/>
    <property type="match status" value="1"/>
</dbReference>
<organism evidence="8 10">
    <name type="scientific">Glaesserella parasuis</name>
    <name type="common">Haemophilus parasuis</name>
    <dbReference type="NCBI Taxonomy" id="738"/>
    <lineage>
        <taxon>Bacteria</taxon>
        <taxon>Pseudomonadati</taxon>
        <taxon>Pseudomonadota</taxon>
        <taxon>Gammaproteobacteria</taxon>
        <taxon>Pasteurellales</taxon>
        <taxon>Pasteurellaceae</taxon>
        <taxon>Glaesserella</taxon>
    </lineage>
</organism>
<evidence type="ECO:0000256" key="3">
    <source>
        <dbReference type="ARBA" id="ARBA00023136"/>
    </source>
</evidence>
<dbReference type="Gene3D" id="3.30.1490.110">
    <property type="match status" value="1"/>
</dbReference>
<sequence length="425" mass="45714">MTKVAESRIRVGLEIGTHKIVAVVGEVLPDGVINVIGSGISQSKGVQGGGIVDLDAVTSAIQRAIEEAESISGYDIVCVTLALSGSHITAFNESGTVPLSGSVRNEDLDNAIHIARSIKLPDGLETLHIIPQEYRVDRLPATKNPLGLSGMRLQAQAHLIACHNDWLRNLKNAVERSKLKIDQIVFSGLASSYSVLTEDEKELGVCLIDIGGGTMDVLVYTDGALRFSKVIPFGGNNVTDYIAHVFTTSRQDAENIKVQYGCAIAPPTHFPEKKIEVAGLGGRMPRTFTKSQLSNVTSQCYHDLLSVINQELSQLRNELYQKGIKQELIAGIVLTGGGSQIEDIVECAKSVFGSQVRVGNPLNITGLTDYVSKPSYATVLGLLQYSHYNDVDSSQSGEISHKVGGIIDTLGHSAKKAYNWIKSSF</sequence>
<dbReference type="InterPro" id="IPR020823">
    <property type="entry name" value="Cell_div_FtsA"/>
</dbReference>
<protein>
    <recommendedName>
        <fullName evidence="5 6">Cell division protein FtsA</fullName>
    </recommendedName>
</protein>
<dbReference type="Pfam" id="PF14450">
    <property type="entry name" value="FtsA"/>
    <property type="match status" value="1"/>
</dbReference>
<dbReference type="HAMAP" id="MF_02033">
    <property type="entry name" value="FtsA"/>
    <property type="match status" value="1"/>
</dbReference>
<dbReference type="OrthoDB" id="9810567at2"/>
<gene>
    <name evidence="5 8" type="primary">ftsA</name>
    <name evidence="8" type="ORF">N5925_03135</name>
    <name evidence="9" type="ORF">QBL01_08965</name>
</gene>
<evidence type="ECO:0000313" key="10">
    <source>
        <dbReference type="Proteomes" id="UP001148834"/>
    </source>
</evidence>
<dbReference type="EMBL" id="JAODIR010000010">
    <property type="protein sequence ID" value="MDD2167616.1"/>
    <property type="molecule type" value="Genomic_DNA"/>
</dbReference>